<gene>
    <name evidence="1" type="ORF">C2G38_2175130</name>
</gene>
<dbReference type="EMBL" id="QKWP01000331">
    <property type="protein sequence ID" value="RIB21964.1"/>
    <property type="molecule type" value="Genomic_DNA"/>
</dbReference>
<dbReference type="OrthoDB" id="2438013at2759"/>
<reference evidence="1 2" key="1">
    <citation type="submission" date="2018-06" db="EMBL/GenBank/DDBJ databases">
        <title>Comparative genomics reveals the genomic features of Rhizophagus irregularis, R. cerebriforme, R. diaphanum and Gigaspora rosea, and their symbiotic lifestyle signature.</title>
        <authorList>
            <person name="Morin E."/>
            <person name="San Clemente H."/>
            <person name="Chen E.C.H."/>
            <person name="De La Providencia I."/>
            <person name="Hainaut M."/>
            <person name="Kuo A."/>
            <person name="Kohler A."/>
            <person name="Murat C."/>
            <person name="Tang N."/>
            <person name="Roy S."/>
            <person name="Loubradou J."/>
            <person name="Henrissat B."/>
            <person name="Grigoriev I.V."/>
            <person name="Corradi N."/>
            <person name="Roux C."/>
            <person name="Martin F.M."/>
        </authorList>
    </citation>
    <scope>NUCLEOTIDE SEQUENCE [LARGE SCALE GENOMIC DNA]</scope>
    <source>
        <strain evidence="1 2">DAOM 194757</strain>
    </source>
</reference>
<sequence length="137" mass="15794">MDQIKDLILSFKFIPLLPRSLDNLPENSCQENIAPEEYPPKDGHENNQQLKVIARSILICKEIVNFWKEIGYYEICYDVNGLVMQGALLIMFTPQPSSRWSMPNIKTISARLTELIEVGFQLTYCLTLDILLVFVKD</sequence>
<name>A0A397VHK5_9GLOM</name>
<protein>
    <submittedName>
        <fullName evidence="1">Uncharacterized protein</fullName>
    </submittedName>
</protein>
<comment type="caution">
    <text evidence="1">The sequence shown here is derived from an EMBL/GenBank/DDBJ whole genome shotgun (WGS) entry which is preliminary data.</text>
</comment>
<evidence type="ECO:0000313" key="1">
    <source>
        <dbReference type="EMBL" id="RIB21964.1"/>
    </source>
</evidence>
<dbReference type="AlphaFoldDB" id="A0A397VHK5"/>
<proteinExistence type="predicted"/>
<accession>A0A397VHK5</accession>
<dbReference type="STRING" id="44941.A0A397VHK5"/>
<evidence type="ECO:0000313" key="2">
    <source>
        <dbReference type="Proteomes" id="UP000266673"/>
    </source>
</evidence>
<organism evidence="1 2">
    <name type="scientific">Gigaspora rosea</name>
    <dbReference type="NCBI Taxonomy" id="44941"/>
    <lineage>
        <taxon>Eukaryota</taxon>
        <taxon>Fungi</taxon>
        <taxon>Fungi incertae sedis</taxon>
        <taxon>Mucoromycota</taxon>
        <taxon>Glomeromycotina</taxon>
        <taxon>Glomeromycetes</taxon>
        <taxon>Diversisporales</taxon>
        <taxon>Gigasporaceae</taxon>
        <taxon>Gigaspora</taxon>
    </lineage>
</organism>
<keyword evidence="2" id="KW-1185">Reference proteome</keyword>
<dbReference type="Proteomes" id="UP000266673">
    <property type="component" value="Unassembled WGS sequence"/>
</dbReference>